<comment type="caution">
    <text evidence="2">The sequence shown here is derived from an EMBL/GenBank/DDBJ whole genome shotgun (WGS) entry which is preliminary data.</text>
</comment>
<dbReference type="SUPFAM" id="SSF75169">
    <property type="entry name" value="DsrEFH-like"/>
    <property type="match status" value="1"/>
</dbReference>
<sequence length="142" mass="16021">MKNVLLTLMIAFALVTSHNLIAQGAGSIKVQKTNYIVLTKKVPQIKPIYFASKDMAKQDRKGFGEFHIVFCGKNIGDLTDKELMRPYKEMVVKGGLKLFACGFSLDKFEIDKSELPKWIEVVENGITYALKAKKDDYISIEL</sequence>
<dbReference type="Proteomes" id="UP000236654">
    <property type="component" value="Unassembled WGS sequence"/>
</dbReference>
<accession>A0A2I0R433</accession>
<evidence type="ECO:0000313" key="3">
    <source>
        <dbReference type="Proteomes" id="UP000236654"/>
    </source>
</evidence>
<reference evidence="2 3" key="1">
    <citation type="submission" date="2017-12" db="EMBL/GenBank/DDBJ databases">
        <title>The draft genome sequence of Brumimicrobium saltpan LHR20.</title>
        <authorList>
            <person name="Do Z.-J."/>
            <person name="Luo H.-R."/>
        </authorList>
    </citation>
    <scope>NUCLEOTIDE SEQUENCE [LARGE SCALE GENOMIC DNA]</scope>
    <source>
        <strain evidence="2 3">LHR20</strain>
    </source>
</reference>
<name>A0A2I0R433_9FLAO</name>
<dbReference type="InterPro" id="IPR027396">
    <property type="entry name" value="DsrEFH-like"/>
</dbReference>
<dbReference type="AlphaFoldDB" id="A0A2I0R433"/>
<dbReference type="RefSeq" id="WP_101333817.1">
    <property type="nucleotide sequence ID" value="NZ_PJNI01000003.1"/>
</dbReference>
<keyword evidence="1" id="KW-0732">Signal</keyword>
<evidence type="ECO:0000313" key="2">
    <source>
        <dbReference type="EMBL" id="PKR81336.1"/>
    </source>
</evidence>
<keyword evidence="3" id="KW-1185">Reference proteome</keyword>
<proteinExistence type="predicted"/>
<evidence type="ECO:0000256" key="1">
    <source>
        <dbReference type="SAM" id="SignalP"/>
    </source>
</evidence>
<dbReference type="Gene3D" id="3.40.1260.10">
    <property type="entry name" value="DsrEFH-like"/>
    <property type="match status" value="1"/>
</dbReference>
<dbReference type="OrthoDB" id="1445762at2"/>
<gene>
    <name evidence="2" type="ORF">CW751_04575</name>
</gene>
<organism evidence="2 3">
    <name type="scientific">Brumimicrobium salinarum</name>
    <dbReference type="NCBI Taxonomy" id="2058658"/>
    <lineage>
        <taxon>Bacteria</taxon>
        <taxon>Pseudomonadati</taxon>
        <taxon>Bacteroidota</taxon>
        <taxon>Flavobacteriia</taxon>
        <taxon>Flavobacteriales</taxon>
        <taxon>Crocinitomicaceae</taxon>
        <taxon>Brumimicrobium</taxon>
    </lineage>
</organism>
<feature type="chain" id="PRO_5014184998" evidence="1">
    <location>
        <begin position="23"/>
        <end position="142"/>
    </location>
</feature>
<dbReference type="EMBL" id="PJNI01000003">
    <property type="protein sequence ID" value="PKR81336.1"/>
    <property type="molecule type" value="Genomic_DNA"/>
</dbReference>
<feature type="signal peptide" evidence="1">
    <location>
        <begin position="1"/>
        <end position="22"/>
    </location>
</feature>
<protein>
    <submittedName>
        <fullName evidence="2">Sulfur reduction protein DsrE</fullName>
    </submittedName>
</protein>